<keyword evidence="2" id="KW-0812">Transmembrane</keyword>
<dbReference type="PANTHER" id="PTHR23322:SF6">
    <property type="entry name" value="UBX DOMAIN-CONTAINING PROTEIN 7"/>
    <property type="match status" value="1"/>
</dbReference>
<dbReference type="Pfam" id="PF13899">
    <property type="entry name" value="Thioredoxin_7"/>
    <property type="match status" value="1"/>
</dbReference>
<dbReference type="PANTHER" id="PTHR23322">
    <property type="entry name" value="FAS-ASSOCIATED PROTEIN"/>
    <property type="match status" value="1"/>
</dbReference>
<feature type="compositionally biased region" description="Acidic residues" evidence="1">
    <location>
        <begin position="579"/>
        <end position="589"/>
    </location>
</feature>
<feature type="region of interest" description="Disordered" evidence="1">
    <location>
        <begin position="337"/>
        <end position="399"/>
    </location>
</feature>
<dbReference type="SMART" id="SM00726">
    <property type="entry name" value="UIM"/>
    <property type="match status" value="1"/>
</dbReference>
<dbReference type="SMART" id="SM00594">
    <property type="entry name" value="UAS"/>
    <property type="match status" value="1"/>
</dbReference>
<dbReference type="Proteomes" id="UP000193411">
    <property type="component" value="Unassembled WGS sequence"/>
</dbReference>
<dbReference type="OrthoDB" id="270602at2759"/>
<dbReference type="Gene3D" id="3.40.30.10">
    <property type="entry name" value="Glutaredoxin"/>
    <property type="match status" value="1"/>
</dbReference>
<dbReference type="Gene3D" id="3.10.20.90">
    <property type="entry name" value="Phosphatidylinositol 3-kinase Catalytic Subunit, Chain A, domain 1"/>
    <property type="match status" value="1"/>
</dbReference>
<feature type="compositionally biased region" description="Low complexity" evidence="1">
    <location>
        <begin position="561"/>
        <end position="578"/>
    </location>
</feature>
<dbReference type="InterPro" id="IPR036249">
    <property type="entry name" value="Thioredoxin-like_sf"/>
</dbReference>
<evidence type="ECO:0000256" key="1">
    <source>
        <dbReference type="SAM" id="MobiDB-lite"/>
    </source>
</evidence>
<dbReference type="GO" id="GO:0043161">
    <property type="term" value="P:proteasome-mediated ubiquitin-dependent protein catabolic process"/>
    <property type="evidence" value="ECO:0007669"/>
    <property type="project" value="TreeGrafter"/>
</dbReference>
<dbReference type="GO" id="GO:0005634">
    <property type="term" value="C:nucleus"/>
    <property type="evidence" value="ECO:0007669"/>
    <property type="project" value="TreeGrafter"/>
</dbReference>
<dbReference type="SUPFAM" id="SSF52833">
    <property type="entry name" value="Thioredoxin-like"/>
    <property type="match status" value="1"/>
</dbReference>
<dbReference type="Gene3D" id="1.10.8.10">
    <property type="entry name" value="DNA helicase RuvA subunit, C-terminal domain"/>
    <property type="match status" value="1"/>
</dbReference>
<dbReference type="SMART" id="SM00166">
    <property type="entry name" value="UBX"/>
    <property type="match status" value="1"/>
</dbReference>
<dbReference type="InterPro" id="IPR050730">
    <property type="entry name" value="UBX_domain-protein"/>
</dbReference>
<dbReference type="InterPro" id="IPR006577">
    <property type="entry name" value="UAS"/>
</dbReference>
<dbReference type="EMBL" id="MCFL01000033">
    <property type="protein sequence ID" value="ORZ33751.1"/>
    <property type="molecule type" value="Genomic_DNA"/>
</dbReference>
<gene>
    <name evidence="4" type="ORF">BCR44DRAFT_1514454</name>
</gene>
<dbReference type="AlphaFoldDB" id="A0A1Y2HIQ2"/>
<keyword evidence="2" id="KW-0472">Membrane</keyword>
<feature type="compositionally biased region" description="Acidic residues" evidence="1">
    <location>
        <begin position="597"/>
        <end position="608"/>
    </location>
</feature>
<keyword evidence="2" id="KW-1133">Transmembrane helix</keyword>
<reference evidence="4 5" key="1">
    <citation type="submission" date="2016-07" db="EMBL/GenBank/DDBJ databases">
        <title>Pervasive Adenine N6-methylation of Active Genes in Fungi.</title>
        <authorList>
            <consortium name="DOE Joint Genome Institute"/>
            <person name="Mondo S.J."/>
            <person name="Dannebaum R.O."/>
            <person name="Kuo R.C."/>
            <person name="Labutti K."/>
            <person name="Haridas S."/>
            <person name="Kuo A."/>
            <person name="Salamov A."/>
            <person name="Ahrendt S.R."/>
            <person name="Lipzen A."/>
            <person name="Sullivan W."/>
            <person name="Andreopoulos W.B."/>
            <person name="Clum A."/>
            <person name="Lindquist E."/>
            <person name="Daum C."/>
            <person name="Ramamoorthy G.K."/>
            <person name="Gryganskyi A."/>
            <person name="Culley D."/>
            <person name="Magnuson J.K."/>
            <person name="James T.Y."/>
            <person name="O'Malley M.A."/>
            <person name="Stajich J.E."/>
            <person name="Spatafora J.W."/>
            <person name="Visel A."/>
            <person name="Grigoriev I.V."/>
        </authorList>
    </citation>
    <scope>NUCLEOTIDE SEQUENCE [LARGE SCALE GENOMIC DNA]</scope>
    <source>
        <strain evidence="4 5">PL171</strain>
    </source>
</reference>
<accession>A0A1Y2HIQ2</accession>
<evidence type="ECO:0000313" key="4">
    <source>
        <dbReference type="EMBL" id="ORZ33751.1"/>
    </source>
</evidence>
<dbReference type="GO" id="GO:0043130">
    <property type="term" value="F:ubiquitin binding"/>
    <property type="evidence" value="ECO:0007669"/>
    <property type="project" value="TreeGrafter"/>
</dbReference>
<feature type="region of interest" description="Disordered" evidence="1">
    <location>
        <begin position="556"/>
        <end position="608"/>
    </location>
</feature>
<keyword evidence="5" id="KW-1185">Reference proteome</keyword>
<name>A0A1Y2HIQ2_9FUNG</name>
<dbReference type="CDD" id="cd02958">
    <property type="entry name" value="UAS"/>
    <property type="match status" value="1"/>
</dbReference>
<feature type="transmembrane region" description="Helical" evidence="2">
    <location>
        <begin position="6"/>
        <end position="25"/>
    </location>
</feature>
<dbReference type="PROSITE" id="PS50330">
    <property type="entry name" value="UIM"/>
    <property type="match status" value="1"/>
</dbReference>
<dbReference type="CDD" id="cd14273">
    <property type="entry name" value="UBA_TAP-C_like"/>
    <property type="match status" value="1"/>
</dbReference>
<feature type="domain" description="UBX" evidence="3">
    <location>
        <begin position="635"/>
        <end position="717"/>
    </location>
</feature>
<protein>
    <recommendedName>
        <fullName evidence="3">UBX domain-containing protein</fullName>
    </recommendedName>
</protein>
<dbReference type="SUPFAM" id="SSF54236">
    <property type="entry name" value="Ubiquitin-like"/>
    <property type="match status" value="1"/>
</dbReference>
<feature type="compositionally biased region" description="Gly residues" evidence="1">
    <location>
        <begin position="347"/>
        <end position="363"/>
    </location>
</feature>
<proteinExistence type="predicted"/>
<dbReference type="CDD" id="cd01767">
    <property type="entry name" value="UBX"/>
    <property type="match status" value="1"/>
</dbReference>
<dbReference type="InterPro" id="IPR003903">
    <property type="entry name" value="UIM_dom"/>
</dbReference>
<evidence type="ECO:0000259" key="3">
    <source>
        <dbReference type="PROSITE" id="PS50033"/>
    </source>
</evidence>
<dbReference type="STRING" id="765915.A0A1Y2HIQ2"/>
<feature type="compositionally biased region" description="Low complexity" evidence="1">
    <location>
        <begin position="381"/>
        <end position="394"/>
    </location>
</feature>
<organism evidence="4 5">
    <name type="scientific">Catenaria anguillulae PL171</name>
    <dbReference type="NCBI Taxonomy" id="765915"/>
    <lineage>
        <taxon>Eukaryota</taxon>
        <taxon>Fungi</taxon>
        <taxon>Fungi incertae sedis</taxon>
        <taxon>Blastocladiomycota</taxon>
        <taxon>Blastocladiomycetes</taxon>
        <taxon>Blastocladiales</taxon>
        <taxon>Catenariaceae</taxon>
        <taxon>Catenaria</taxon>
    </lineage>
</organism>
<evidence type="ECO:0000256" key="2">
    <source>
        <dbReference type="SAM" id="Phobius"/>
    </source>
</evidence>
<sequence>MPLDLIGYTLFACVCILLVASVWLFSPRIKVTRDPESGRLHVSYHAPREVHDLILSRDAIEDQQRRQAMQQEYQCALQRALYASAAHELDSDDEPLPPYTLRGTPGSGAYVDCRSPITLIEEMSDRSIIVRSTRPVLASAGVPILPAGNGNPGHMRAPRPAALRNMSAAAQAMIEPVLPGIAPNGTLPVVHLTMSLPPPPKYAEEVVKPADVDQAGEYQAVALAPQTDYYWQLDAFISITRVPLPQHQQIMSDMDKVLQFCEAVGADPPLAQRYLQISENDLQAAIALYFDMGGADLPDDAVGGGPSTLADILAQFQEPVSFGAGAAMTNAAFGGGGGSGASARGGASSGGVGRGRGGSGPGGAYVNPFAQSSGRGYVPLGGDTTTGSTSTTSSELTERQSRLIDMYRPPTELMFKGTFDTAKDYGRAEKKWLLVDVNDDTHFPCQVLNRDIWKNPAVVDIVKDAFVFVQIARHSTEGNQFVIYYPVNRYPCVSILDPRTGERVKELTKAQLESPAALVEALYEFLDRFSLGGTMLRAEMDAKPMSEDEQLQKALAESMQAANASPAKPKPAANVVVLDGDDDDDDSDADVPTYDEGSSDDEDNDDVMMVDPATNASPAARIAALTPLAEQEPALGPGITRIQIRFPDGQRLVRRFRLADKVTELYRAVKQARPDTVAGGSGPVHAFELIFVRQNLDEWLDKSIEEGGLGSASVVMNYV</sequence>
<dbReference type="PROSITE" id="PS50033">
    <property type="entry name" value="UBX"/>
    <property type="match status" value="1"/>
</dbReference>
<dbReference type="InterPro" id="IPR029071">
    <property type="entry name" value="Ubiquitin-like_domsf"/>
</dbReference>
<evidence type="ECO:0000313" key="5">
    <source>
        <dbReference type="Proteomes" id="UP000193411"/>
    </source>
</evidence>
<comment type="caution">
    <text evidence="4">The sequence shown here is derived from an EMBL/GenBank/DDBJ whole genome shotgun (WGS) entry which is preliminary data.</text>
</comment>
<dbReference type="Pfam" id="PF00789">
    <property type="entry name" value="UBX"/>
    <property type="match status" value="1"/>
</dbReference>
<dbReference type="InterPro" id="IPR001012">
    <property type="entry name" value="UBX_dom"/>
</dbReference>
<dbReference type="Pfam" id="PF14555">
    <property type="entry name" value="UBA_4"/>
    <property type="match status" value="1"/>
</dbReference>